<sequence>MYLCTNRHKTHTHDTAEKSLTNMKRKKTRKVARVLTTVKKERKYTLPSEGNNKIMIIIIVTCSIVHCYNLHYNEHTMLFSFNLTSVMTLKNEQHAYMMSTWRLLILYYQNSDVEVSENIELLTVLTVEVLKTN</sequence>
<proteinExistence type="predicted"/>
<accession>A0A8D8REE5</accession>
<protein>
    <submittedName>
        <fullName evidence="1">Uncharacterized protein</fullName>
    </submittedName>
</protein>
<name>A0A8D8REE5_9HEMI</name>
<dbReference type="EMBL" id="HBUF01158235">
    <property type="protein sequence ID" value="CAG6649540.1"/>
    <property type="molecule type" value="Transcribed_RNA"/>
</dbReference>
<evidence type="ECO:0000313" key="1">
    <source>
        <dbReference type="EMBL" id="CAG6649540.1"/>
    </source>
</evidence>
<organism evidence="1">
    <name type="scientific">Cacopsylla melanoneura</name>
    <dbReference type="NCBI Taxonomy" id="428564"/>
    <lineage>
        <taxon>Eukaryota</taxon>
        <taxon>Metazoa</taxon>
        <taxon>Ecdysozoa</taxon>
        <taxon>Arthropoda</taxon>
        <taxon>Hexapoda</taxon>
        <taxon>Insecta</taxon>
        <taxon>Pterygota</taxon>
        <taxon>Neoptera</taxon>
        <taxon>Paraneoptera</taxon>
        <taxon>Hemiptera</taxon>
        <taxon>Sternorrhyncha</taxon>
        <taxon>Psylloidea</taxon>
        <taxon>Psyllidae</taxon>
        <taxon>Psyllinae</taxon>
        <taxon>Cacopsylla</taxon>
    </lineage>
</organism>
<dbReference type="AlphaFoldDB" id="A0A8D8REE5"/>
<reference evidence="1" key="1">
    <citation type="submission" date="2021-05" db="EMBL/GenBank/DDBJ databases">
        <authorList>
            <person name="Alioto T."/>
            <person name="Alioto T."/>
            <person name="Gomez Garrido J."/>
        </authorList>
    </citation>
    <scope>NUCLEOTIDE SEQUENCE</scope>
</reference>